<proteinExistence type="predicted"/>
<dbReference type="InterPro" id="IPR011009">
    <property type="entry name" value="Kinase-like_dom_sf"/>
</dbReference>
<organism evidence="1 2">
    <name type="scientific">Corynespora cassiicola Philippines</name>
    <dbReference type="NCBI Taxonomy" id="1448308"/>
    <lineage>
        <taxon>Eukaryota</taxon>
        <taxon>Fungi</taxon>
        <taxon>Dikarya</taxon>
        <taxon>Ascomycota</taxon>
        <taxon>Pezizomycotina</taxon>
        <taxon>Dothideomycetes</taxon>
        <taxon>Pleosporomycetidae</taxon>
        <taxon>Pleosporales</taxon>
        <taxon>Corynesporascaceae</taxon>
        <taxon>Corynespora</taxon>
    </lineage>
</organism>
<evidence type="ECO:0008006" key="3">
    <source>
        <dbReference type="Google" id="ProtNLM"/>
    </source>
</evidence>
<gene>
    <name evidence="1" type="ORF">BS50DRAFT_640602</name>
</gene>
<dbReference type="OrthoDB" id="4177236at2759"/>
<dbReference type="SUPFAM" id="SSF56112">
    <property type="entry name" value="Protein kinase-like (PK-like)"/>
    <property type="match status" value="1"/>
</dbReference>
<protein>
    <recommendedName>
        <fullName evidence="3">Aminoglycoside phosphotransferase domain-containing protein</fullName>
    </recommendedName>
</protein>
<dbReference type="EMBL" id="KZ678152">
    <property type="protein sequence ID" value="PSN59888.1"/>
    <property type="molecule type" value="Genomic_DNA"/>
</dbReference>
<dbReference type="AlphaFoldDB" id="A0A2T2N4E0"/>
<keyword evidence="2" id="KW-1185">Reference proteome</keyword>
<dbReference type="Proteomes" id="UP000240883">
    <property type="component" value="Unassembled WGS sequence"/>
</dbReference>
<evidence type="ECO:0000313" key="1">
    <source>
        <dbReference type="EMBL" id="PSN59888.1"/>
    </source>
</evidence>
<name>A0A2T2N4E0_CORCC</name>
<accession>A0A2T2N4E0</accession>
<reference evidence="1 2" key="1">
    <citation type="journal article" date="2018" name="Front. Microbiol.">
        <title>Genome-Wide Analysis of Corynespora cassiicola Leaf Fall Disease Putative Effectors.</title>
        <authorList>
            <person name="Lopez D."/>
            <person name="Ribeiro S."/>
            <person name="Label P."/>
            <person name="Fumanal B."/>
            <person name="Venisse J.S."/>
            <person name="Kohler A."/>
            <person name="de Oliveira R.R."/>
            <person name="Labutti K."/>
            <person name="Lipzen A."/>
            <person name="Lail K."/>
            <person name="Bauer D."/>
            <person name="Ohm R.A."/>
            <person name="Barry K.W."/>
            <person name="Spatafora J."/>
            <person name="Grigoriev I.V."/>
            <person name="Martin F.M."/>
            <person name="Pujade-Renaud V."/>
        </authorList>
    </citation>
    <scope>NUCLEOTIDE SEQUENCE [LARGE SCALE GENOMIC DNA]</scope>
    <source>
        <strain evidence="1 2">Philippines</strain>
    </source>
</reference>
<evidence type="ECO:0000313" key="2">
    <source>
        <dbReference type="Proteomes" id="UP000240883"/>
    </source>
</evidence>
<sequence>MSSEPPVPTKEEVLQEQFGVSDTLEALNIWREREHIYASPTKEMGNVMDIGLFPYHAPGPLPAPIPTVSEIASVAAASHNLNGSSSGDTLHIGPYRVEVAVQPLLLREAATMIYLNQRSDIAPKVYAAFESREVDTLRIGWGCISYYYLITEFFEAERLSSFLDTLDKVQDRAVLEKIGDLLGTTVKKLRSIQPDDPNHFGGLYGQAYRTCNAFRFSKGPDYENYGPFDNYETTVDRLIWASMVTQAMSSNEGWRDYERVLFRDARRILLDSATEEDRKPVLTFFLFMECNILVQLVRDEEGKIIDVKKISFARWEPLGWMPSWYDVAYFQREAKIVHLEKWAPLMQKVLDQIKLANMELADFYDRGLTDMVFPLDVS</sequence>